<comment type="catalytic activity">
    <reaction evidence="6 7">
        <text>a D-alpha-amino acid + A + H2O = a 2-oxocarboxylate + AH2 + NH4(+)</text>
        <dbReference type="Rhea" id="RHEA:18125"/>
        <dbReference type="ChEBI" id="CHEBI:13193"/>
        <dbReference type="ChEBI" id="CHEBI:15377"/>
        <dbReference type="ChEBI" id="CHEBI:17499"/>
        <dbReference type="ChEBI" id="CHEBI:28938"/>
        <dbReference type="ChEBI" id="CHEBI:35179"/>
        <dbReference type="ChEBI" id="CHEBI:59871"/>
    </reaction>
</comment>
<dbReference type="EMBL" id="JAMKFE010000014">
    <property type="protein sequence ID" value="MCM5681826.1"/>
    <property type="molecule type" value="Genomic_DNA"/>
</dbReference>
<accession>A0ABT0YUQ9</accession>
<comment type="cofactor">
    <cofactor evidence="1 7">
        <name>FAD</name>
        <dbReference type="ChEBI" id="CHEBI:57692"/>
    </cofactor>
</comment>
<proteinExistence type="inferred from homology"/>
<dbReference type="Gene3D" id="3.30.9.10">
    <property type="entry name" value="D-Amino Acid Oxidase, subunit A, domain 2"/>
    <property type="match status" value="1"/>
</dbReference>
<dbReference type="InterPro" id="IPR023080">
    <property type="entry name" value="DadA"/>
</dbReference>
<evidence type="ECO:0000256" key="4">
    <source>
        <dbReference type="ARBA" id="ARBA00022827"/>
    </source>
</evidence>
<evidence type="ECO:0000256" key="3">
    <source>
        <dbReference type="ARBA" id="ARBA00022630"/>
    </source>
</evidence>
<keyword evidence="4 7" id="KW-0274">FAD</keyword>
<dbReference type="EC" id="1.4.99.-" evidence="7"/>
<organism evidence="9 10">
    <name type="scientific">Caldimonas mangrovi</name>
    <dbReference type="NCBI Taxonomy" id="2944811"/>
    <lineage>
        <taxon>Bacteria</taxon>
        <taxon>Pseudomonadati</taxon>
        <taxon>Pseudomonadota</taxon>
        <taxon>Betaproteobacteria</taxon>
        <taxon>Burkholderiales</taxon>
        <taxon>Sphaerotilaceae</taxon>
        <taxon>Caldimonas</taxon>
    </lineage>
</organism>
<dbReference type="PANTHER" id="PTHR13847:SF280">
    <property type="entry name" value="D-AMINO ACID DEHYDROGENASE"/>
    <property type="match status" value="1"/>
</dbReference>
<evidence type="ECO:0000256" key="2">
    <source>
        <dbReference type="ARBA" id="ARBA00009410"/>
    </source>
</evidence>
<dbReference type="Pfam" id="PF01266">
    <property type="entry name" value="DAO"/>
    <property type="match status" value="1"/>
</dbReference>
<gene>
    <name evidence="7" type="primary">dadA</name>
    <name evidence="9" type="ORF">M8A51_20050</name>
</gene>
<evidence type="ECO:0000259" key="8">
    <source>
        <dbReference type="Pfam" id="PF01266"/>
    </source>
</evidence>
<dbReference type="HAMAP" id="MF_01202">
    <property type="entry name" value="DadA"/>
    <property type="match status" value="1"/>
</dbReference>
<dbReference type="RefSeq" id="WP_251780306.1">
    <property type="nucleotide sequence ID" value="NZ_JAMKFE010000014.1"/>
</dbReference>
<evidence type="ECO:0000256" key="7">
    <source>
        <dbReference type="HAMAP-Rule" id="MF_01202"/>
    </source>
</evidence>
<keyword evidence="3 7" id="KW-0285">Flavoprotein</keyword>
<comment type="caution">
    <text evidence="9">The sequence shown here is derived from an EMBL/GenBank/DDBJ whole genome shotgun (WGS) entry which is preliminary data.</text>
</comment>
<evidence type="ECO:0000313" key="10">
    <source>
        <dbReference type="Proteomes" id="UP001165541"/>
    </source>
</evidence>
<keyword evidence="10" id="KW-1185">Reference proteome</keyword>
<dbReference type="Gene3D" id="3.50.50.60">
    <property type="entry name" value="FAD/NAD(P)-binding domain"/>
    <property type="match status" value="2"/>
</dbReference>
<keyword evidence="5 7" id="KW-0560">Oxidoreductase</keyword>
<dbReference type="SUPFAM" id="SSF54373">
    <property type="entry name" value="FAD-linked reductases, C-terminal domain"/>
    <property type="match status" value="1"/>
</dbReference>
<reference evidence="9" key="1">
    <citation type="submission" date="2022-05" db="EMBL/GenBank/DDBJ databases">
        <title>Schlegelella sp. nov., isolated from mangrove soil.</title>
        <authorList>
            <person name="Liu Y."/>
            <person name="Ge X."/>
            <person name="Liu W."/>
        </authorList>
    </citation>
    <scope>NUCLEOTIDE SEQUENCE</scope>
    <source>
        <strain evidence="9">S2-27</strain>
    </source>
</reference>
<name>A0ABT0YUQ9_9BURK</name>
<dbReference type="PANTHER" id="PTHR13847">
    <property type="entry name" value="SARCOSINE DEHYDROGENASE-RELATED"/>
    <property type="match status" value="1"/>
</dbReference>
<dbReference type="InterPro" id="IPR006076">
    <property type="entry name" value="FAD-dep_OxRdtase"/>
</dbReference>
<sequence length="417" mass="45715">MQVLVLGSGVIGVSVAYYLARAGHQVTVVDRQRAPAMETSYANAGEVSPGYSAPWAGPGVPLKAIKWLLMHHSPLVIKPALDLAMWRWGLQMLRNCTEACYRVNKARMVRLAEYSRDCLRELRDETGIRYDERTQGTLQLFRTQKQLDGVGKDVEILQQYGVPYQVLDRAGYLLYEPALAEVKDKFVGALRLPGDETGDCFLYTQRLAEMAQALGVKFEFGVDIRRIEAAGGAVSAVHTDRGPLTADRYVLALGSYSPLLARPLGLELPVYPVKGYSITLPITDAKHAPESTLMDETHKVAVTRLGDRIRVGGTAQLSGYNLDLERGRRETLEFVVTDLFPRGGDVTRAEFWTGLRPMTPDGTPIVGPCRLPNLLLATGHGTLGWTMAAGTGRVIADLVSGKTPQIDMEGLGVDRYA</sequence>
<evidence type="ECO:0000256" key="5">
    <source>
        <dbReference type="ARBA" id="ARBA00023002"/>
    </source>
</evidence>
<evidence type="ECO:0000256" key="6">
    <source>
        <dbReference type="ARBA" id="ARBA00047884"/>
    </source>
</evidence>
<evidence type="ECO:0000313" key="9">
    <source>
        <dbReference type="EMBL" id="MCM5681826.1"/>
    </source>
</evidence>
<feature type="binding site" evidence="7">
    <location>
        <begin position="3"/>
        <end position="17"/>
    </location>
    <ligand>
        <name>FAD</name>
        <dbReference type="ChEBI" id="CHEBI:57692"/>
    </ligand>
</feature>
<dbReference type="Proteomes" id="UP001165541">
    <property type="component" value="Unassembled WGS sequence"/>
</dbReference>
<comment type="similarity">
    <text evidence="2 7">Belongs to the DadA oxidoreductase family.</text>
</comment>
<comment type="function">
    <text evidence="7">Oxidative deamination of D-amino acids.</text>
</comment>
<feature type="domain" description="FAD dependent oxidoreductase" evidence="8">
    <location>
        <begin position="3"/>
        <end position="398"/>
    </location>
</feature>
<evidence type="ECO:0000256" key="1">
    <source>
        <dbReference type="ARBA" id="ARBA00001974"/>
    </source>
</evidence>
<dbReference type="NCBIfam" id="NF001933">
    <property type="entry name" value="PRK00711.1"/>
    <property type="match status" value="1"/>
</dbReference>
<dbReference type="InterPro" id="IPR036188">
    <property type="entry name" value="FAD/NAD-bd_sf"/>
</dbReference>
<protein>
    <recommendedName>
        <fullName evidence="7">D-amino acid dehydrogenase</fullName>
        <ecNumber evidence="7">1.4.99.-</ecNumber>
    </recommendedName>
</protein>
<dbReference type="SUPFAM" id="SSF51905">
    <property type="entry name" value="FAD/NAD(P)-binding domain"/>
    <property type="match status" value="1"/>
</dbReference>